<evidence type="ECO:0000256" key="5">
    <source>
        <dbReference type="ARBA" id="ARBA00023163"/>
    </source>
</evidence>
<evidence type="ECO:0000256" key="2">
    <source>
        <dbReference type="ARBA" id="ARBA00023012"/>
    </source>
</evidence>
<keyword evidence="5" id="KW-0804">Transcription</keyword>
<dbReference type="SMART" id="SM00448">
    <property type="entry name" value="REC"/>
    <property type="match status" value="1"/>
</dbReference>
<dbReference type="PANTHER" id="PTHR48111">
    <property type="entry name" value="REGULATOR OF RPOS"/>
    <property type="match status" value="1"/>
</dbReference>
<dbReference type="Gene3D" id="1.10.10.10">
    <property type="entry name" value="Winged helix-like DNA-binding domain superfamily/Winged helix DNA-binding domain"/>
    <property type="match status" value="1"/>
</dbReference>
<feature type="domain" description="Response regulatory" evidence="8">
    <location>
        <begin position="8"/>
        <end position="122"/>
    </location>
</feature>
<evidence type="ECO:0000313" key="10">
    <source>
        <dbReference type="EMBL" id="ABB43290.1"/>
    </source>
</evidence>
<dbReference type="Pfam" id="PF00072">
    <property type="entry name" value="Response_reg"/>
    <property type="match status" value="1"/>
</dbReference>
<keyword evidence="3" id="KW-0805">Transcription regulation</keyword>
<gene>
    <name evidence="10" type="ordered locus">Suden_0009</name>
</gene>
<dbReference type="InterPro" id="IPR039420">
    <property type="entry name" value="WalR-like"/>
</dbReference>
<dbReference type="Proteomes" id="UP000002714">
    <property type="component" value="Chromosome"/>
</dbReference>
<dbReference type="SMART" id="SM00862">
    <property type="entry name" value="Trans_reg_C"/>
    <property type="match status" value="1"/>
</dbReference>
<keyword evidence="2" id="KW-0902">Two-component regulatory system</keyword>
<dbReference type="SUPFAM" id="SSF52172">
    <property type="entry name" value="CheY-like"/>
    <property type="match status" value="1"/>
</dbReference>
<accession>Q30UP1</accession>
<keyword evidence="11" id="KW-1185">Reference proteome</keyword>
<dbReference type="InterPro" id="IPR036388">
    <property type="entry name" value="WH-like_DNA-bd_sf"/>
</dbReference>
<evidence type="ECO:0000259" key="9">
    <source>
        <dbReference type="PROSITE" id="PS51755"/>
    </source>
</evidence>
<keyword evidence="4 7" id="KW-0238">DNA-binding</keyword>
<dbReference type="GO" id="GO:0000976">
    <property type="term" value="F:transcription cis-regulatory region binding"/>
    <property type="evidence" value="ECO:0007669"/>
    <property type="project" value="TreeGrafter"/>
</dbReference>
<evidence type="ECO:0000313" key="11">
    <source>
        <dbReference type="Proteomes" id="UP000002714"/>
    </source>
</evidence>
<dbReference type="GO" id="GO:0032993">
    <property type="term" value="C:protein-DNA complex"/>
    <property type="evidence" value="ECO:0007669"/>
    <property type="project" value="TreeGrafter"/>
</dbReference>
<dbReference type="PROSITE" id="PS51755">
    <property type="entry name" value="OMPR_PHOB"/>
    <property type="match status" value="1"/>
</dbReference>
<evidence type="ECO:0000256" key="4">
    <source>
        <dbReference type="ARBA" id="ARBA00023125"/>
    </source>
</evidence>
<evidence type="ECO:0000256" key="6">
    <source>
        <dbReference type="PROSITE-ProRule" id="PRU00169"/>
    </source>
</evidence>
<feature type="modified residue" description="4-aspartylphosphate" evidence="6">
    <location>
        <position position="57"/>
    </location>
</feature>
<dbReference type="KEGG" id="tdn:Suden_0009"/>
<dbReference type="GO" id="GO:0005829">
    <property type="term" value="C:cytosol"/>
    <property type="evidence" value="ECO:0007669"/>
    <property type="project" value="TreeGrafter"/>
</dbReference>
<dbReference type="AlphaFoldDB" id="Q30UP1"/>
<feature type="DNA-binding region" description="OmpR/PhoB-type" evidence="7">
    <location>
        <begin position="131"/>
        <end position="224"/>
    </location>
</feature>
<dbReference type="PANTHER" id="PTHR48111:SF1">
    <property type="entry name" value="TWO-COMPONENT RESPONSE REGULATOR ORR33"/>
    <property type="match status" value="1"/>
</dbReference>
<name>Q30UP1_SULDN</name>
<dbReference type="eggNOG" id="COG0745">
    <property type="taxonomic scope" value="Bacteria"/>
</dbReference>
<dbReference type="InterPro" id="IPR001789">
    <property type="entry name" value="Sig_transdc_resp-reg_receiver"/>
</dbReference>
<evidence type="ECO:0000256" key="7">
    <source>
        <dbReference type="PROSITE-ProRule" id="PRU01091"/>
    </source>
</evidence>
<dbReference type="Pfam" id="PF00486">
    <property type="entry name" value="Trans_reg_C"/>
    <property type="match status" value="1"/>
</dbReference>
<dbReference type="PROSITE" id="PS50110">
    <property type="entry name" value="RESPONSE_REGULATORY"/>
    <property type="match status" value="1"/>
</dbReference>
<reference evidence="10 11" key="1">
    <citation type="journal article" date="2008" name="Appl. Environ. Microbiol.">
        <title>Genome of the epsilonproteobacterial chemolithoautotroph Sulfurimonas denitrificans.</title>
        <authorList>
            <person name="Sievert S.M."/>
            <person name="Scott K.M."/>
            <person name="Klotz M.G."/>
            <person name="Chain P.S.G."/>
            <person name="Hauser L.J."/>
            <person name="Hemp J."/>
            <person name="Huegler M."/>
            <person name="Land M."/>
            <person name="Lapidus A."/>
            <person name="Larimer F.W."/>
            <person name="Lucas S."/>
            <person name="Malfatti S.A."/>
            <person name="Meyer F."/>
            <person name="Paulsen I.T."/>
            <person name="Ren Q."/>
            <person name="Simon J."/>
            <person name="Bailey K."/>
            <person name="Diaz E."/>
            <person name="Fitzpatrick K.A."/>
            <person name="Glover B."/>
            <person name="Gwatney N."/>
            <person name="Korajkic A."/>
            <person name="Long A."/>
            <person name="Mobberley J.M."/>
            <person name="Pantry S.N."/>
            <person name="Pazder G."/>
            <person name="Peterson S."/>
            <person name="Quintanilla J.D."/>
            <person name="Sprinkle R."/>
            <person name="Stephens J."/>
            <person name="Thomas P."/>
            <person name="Vaughn R."/>
            <person name="Weber M.J."/>
            <person name="Wooten L.L."/>
        </authorList>
    </citation>
    <scope>NUCLEOTIDE SEQUENCE [LARGE SCALE GENOMIC DNA]</scope>
    <source>
        <strain evidence="11">ATCC 33889 / DSM 1251</strain>
    </source>
</reference>
<evidence type="ECO:0000256" key="3">
    <source>
        <dbReference type="ARBA" id="ARBA00023015"/>
    </source>
</evidence>
<proteinExistence type="predicted"/>
<dbReference type="Gene3D" id="3.40.50.2300">
    <property type="match status" value="1"/>
</dbReference>
<protein>
    <submittedName>
        <fullName evidence="10">Two component transcriptional regulator, winged helix family</fullName>
    </submittedName>
</protein>
<dbReference type="GO" id="GO:0000156">
    <property type="term" value="F:phosphorelay response regulator activity"/>
    <property type="evidence" value="ECO:0007669"/>
    <property type="project" value="TreeGrafter"/>
</dbReference>
<dbReference type="InterPro" id="IPR001867">
    <property type="entry name" value="OmpR/PhoB-type_DNA-bd"/>
</dbReference>
<dbReference type="OrthoDB" id="9122097at2"/>
<dbReference type="GO" id="GO:0006355">
    <property type="term" value="P:regulation of DNA-templated transcription"/>
    <property type="evidence" value="ECO:0007669"/>
    <property type="project" value="InterPro"/>
</dbReference>
<dbReference type="InterPro" id="IPR011006">
    <property type="entry name" value="CheY-like_superfamily"/>
</dbReference>
<dbReference type="STRING" id="326298.Suden_0009"/>
<keyword evidence="1 6" id="KW-0597">Phosphoprotein</keyword>
<sequence>MEILKSYNAIIVDDDKNISSNMFKLLKLYFKEVHSFEDAESAFEFIQENSVSIIISDIELPGMNELKFAKKVKEFDESIEILILTSFATLEYLKEAASLHLIDYLEKPISLDKLESILQICAQKLKKNLHYNILISKNIIINFYKKELSVKEEVHKLSHRESSLLEILLHDKGKVVSKEFLMQELWQDTEGTNAALRNLLLRLRKKLGDKKIIQNHQNYGYYIE</sequence>
<dbReference type="HOGENOM" id="CLU_000445_30_3_7"/>
<dbReference type="EMBL" id="CP000153">
    <property type="protein sequence ID" value="ABB43290.1"/>
    <property type="molecule type" value="Genomic_DNA"/>
</dbReference>
<dbReference type="RefSeq" id="WP_011371645.1">
    <property type="nucleotide sequence ID" value="NC_007575.1"/>
</dbReference>
<evidence type="ECO:0000259" key="8">
    <source>
        <dbReference type="PROSITE" id="PS50110"/>
    </source>
</evidence>
<evidence type="ECO:0000256" key="1">
    <source>
        <dbReference type="ARBA" id="ARBA00022553"/>
    </source>
</evidence>
<organism evidence="10 11">
    <name type="scientific">Sulfurimonas denitrificans (strain ATCC 33889 / DSM 1251)</name>
    <name type="common">Thiomicrospira denitrificans (strain ATCC 33889 / DSM 1251)</name>
    <dbReference type="NCBI Taxonomy" id="326298"/>
    <lineage>
        <taxon>Bacteria</taxon>
        <taxon>Pseudomonadati</taxon>
        <taxon>Campylobacterota</taxon>
        <taxon>Epsilonproteobacteria</taxon>
        <taxon>Campylobacterales</taxon>
        <taxon>Sulfurimonadaceae</taxon>
        <taxon>Sulfurimonas</taxon>
    </lineage>
</organism>
<feature type="domain" description="OmpR/PhoB-type" evidence="9">
    <location>
        <begin position="131"/>
        <end position="224"/>
    </location>
</feature>